<dbReference type="GO" id="GO:0050661">
    <property type="term" value="F:NADP binding"/>
    <property type="evidence" value="ECO:0007669"/>
    <property type="project" value="InterPro"/>
</dbReference>
<evidence type="ECO:0000256" key="3">
    <source>
        <dbReference type="ARBA" id="ARBA00023027"/>
    </source>
</evidence>
<dbReference type="Gene3D" id="1.10.1040.10">
    <property type="entry name" value="N-(1-d-carboxylethyl)-l-norvaline Dehydrogenase, domain 2"/>
    <property type="match status" value="1"/>
</dbReference>
<comment type="similarity">
    <text evidence="1">Belongs to the HIBADH-related family.</text>
</comment>
<evidence type="ECO:0000256" key="1">
    <source>
        <dbReference type="ARBA" id="ARBA00009080"/>
    </source>
</evidence>
<dbReference type="InterPro" id="IPR006115">
    <property type="entry name" value="6PGDH_NADP-bd"/>
</dbReference>
<dbReference type="Gene3D" id="3.40.50.720">
    <property type="entry name" value="NAD(P)-binding Rossmann-like Domain"/>
    <property type="match status" value="1"/>
</dbReference>
<dbReference type="AlphaFoldDB" id="A0A5R8Z5D6"/>
<dbReference type="OrthoDB" id="3185659at2"/>
<dbReference type="Pfam" id="PF14833">
    <property type="entry name" value="NAD_binding_11"/>
    <property type="match status" value="1"/>
</dbReference>
<comment type="caution">
    <text evidence="7">The sequence shown here is derived from an EMBL/GenBank/DDBJ whole genome shotgun (WGS) entry which is preliminary data.</text>
</comment>
<accession>A0A5R8Z5D6</accession>
<dbReference type="InterPro" id="IPR029154">
    <property type="entry name" value="HIBADH-like_NADP-bd"/>
</dbReference>
<keyword evidence="3" id="KW-0520">NAD</keyword>
<proteinExistence type="inferred from homology"/>
<evidence type="ECO:0000313" key="8">
    <source>
        <dbReference type="Proteomes" id="UP000309033"/>
    </source>
</evidence>
<keyword evidence="2" id="KW-0560">Oxidoreductase</keyword>
<dbReference type="PANTHER" id="PTHR43580">
    <property type="entry name" value="OXIDOREDUCTASE GLYR1-RELATED"/>
    <property type="match status" value="1"/>
</dbReference>
<dbReference type="InterPro" id="IPR013328">
    <property type="entry name" value="6PGD_dom2"/>
</dbReference>
<name>A0A5R8Z5D6_9ACTN</name>
<dbReference type="InterPro" id="IPR051265">
    <property type="entry name" value="HIBADH-related_NP60_sf"/>
</dbReference>
<dbReference type="InterPro" id="IPR015815">
    <property type="entry name" value="HIBADH-related"/>
</dbReference>
<dbReference type="GO" id="GO:0016491">
    <property type="term" value="F:oxidoreductase activity"/>
    <property type="evidence" value="ECO:0007669"/>
    <property type="project" value="UniProtKB-KW"/>
</dbReference>
<keyword evidence="8" id="KW-1185">Reference proteome</keyword>
<feature type="domain" description="3-hydroxyisobutyrate dehydrogenase-like NAD-binding" evidence="6">
    <location>
        <begin position="169"/>
        <end position="283"/>
    </location>
</feature>
<feature type="active site" evidence="4">
    <location>
        <position position="170"/>
    </location>
</feature>
<evidence type="ECO:0000259" key="5">
    <source>
        <dbReference type="Pfam" id="PF03446"/>
    </source>
</evidence>
<dbReference type="PROSITE" id="PS00895">
    <property type="entry name" value="3_HYDROXYISOBUT_DH"/>
    <property type="match status" value="1"/>
</dbReference>
<dbReference type="InterPro" id="IPR008927">
    <property type="entry name" value="6-PGluconate_DH-like_C_sf"/>
</dbReference>
<dbReference type="SUPFAM" id="SSF48179">
    <property type="entry name" value="6-phosphogluconate dehydrogenase C-terminal domain-like"/>
    <property type="match status" value="1"/>
</dbReference>
<protein>
    <submittedName>
        <fullName evidence="7">NAD(P)-dependent oxidoreductase</fullName>
    </submittedName>
</protein>
<evidence type="ECO:0000256" key="2">
    <source>
        <dbReference type="ARBA" id="ARBA00023002"/>
    </source>
</evidence>
<dbReference type="InterPro" id="IPR036291">
    <property type="entry name" value="NAD(P)-bd_dom_sf"/>
</dbReference>
<sequence length="307" mass="31557">MDVGFVGLGIMGQPMALNLARAGTPLVVWNRTPARSEPLRAAGAVVADDVAGVFRRASTVLLMLADEAAVDAVLERGTPRFARLVAGRTVVHMGTTSPAYSAGLEADVLAAGGRYAEAPISGSRVPAEEGRLVAMLAGRPETVTEVRPLLAPMCGKTVVCGPAPRALLTKLAVNIFLITTVTGLAESLHFGERQGLDLGLLVDVLNSGQMASDVSRVKATKLAGRDFAAQAAIADVLKNNRLIAEAARQAGIASPLLDVCHTLFGETLGLGHGALDMAAVVHAIEARTREAQGAQETGGTLGEGACA</sequence>
<gene>
    <name evidence="7" type="ORF">FED44_13990</name>
</gene>
<dbReference type="Proteomes" id="UP000309033">
    <property type="component" value="Unassembled WGS sequence"/>
</dbReference>
<evidence type="ECO:0000313" key="7">
    <source>
        <dbReference type="EMBL" id="TLP60943.1"/>
    </source>
</evidence>
<evidence type="ECO:0000259" key="6">
    <source>
        <dbReference type="Pfam" id="PF14833"/>
    </source>
</evidence>
<dbReference type="InterPro" id="IPR002204">
    <property type="entry name" value="3-OH-isobutyrate_DH-rel_CS"/>
</dbReference>
<feature type="domain" description="6-phosphogluconate dehydrogenase NADP-binding" evidence="5">
    <location>
        <begin position="2"/>
        <end position="161"/>
    </location>
</feature>
<reference evidence="7" key="1">
    <citation type="submission" date="2019-05" db="EMBL/GenBank/DDBJ databases">
        <title>Isolation, diversity and antifungal activity of Actinobacteria from wheat.</title>
        <authorList>
            <person name="Yu B."/>
        </authorList>
    </citation>
    <scope>NUCLEOTIDE SEQUENCE [LARGE SCALE GENOMIC DNA]</scope>
    <source>
        <strain evidence="7">NEAU-HEGS1-5</strain>
    </source>
</reference>
<dbReference type="PANTHER" id="PTHR43580:SF2">
    <property type="entry name" value="CYTOKINE-LIKE NUCLEAR FACTOR N-PAC"/>
    <property type="match status" value="1"/>
</dbReference>
<dbReference type="EMBL" id="VANP01000004">
    <property type="protein sequence ID" value="TLP60943.1"/>
    <property type="molecule type" value="Genomic_DNA"/>
</dbReference>
<organism evidence="7 8">
    <name type="scientific">Microbispora triticiradicis</name>
    <dbReference type="NCBI Taxonomy" id="2200763"/>
    <lineage>
        <taxon>Bacteria</taxon>
        <taxon>Bacillati</taxon>
        <taxon>Actinomycetota</taxon>
        <taxon>Actinomycetes</taxon>
        <taxon>Streptosporangiales</taxon>
        <taxon>Streptosporangiaceae</taxon>
        <taxon>Microbispora</taxon>
    </lineage>
</organism>
<dbReference type="GO" id="GO:0016054">
    <property type="term" value="P:organic acid catabolic process"/>
    <property type="evidence" value="ECO:0007669"/>
    <property type="project" value="UniProtKB-ARBA"/>
</dbReference>
<dbReference type="PIRSF" id="PIRSF000103">
    <property type="entry name" value="HIBADH"/>
    <property type="match status" value="1"/>
</dbReference>
<dbReference type="GO" id="GO:0051287">
    <property type="term" value="F:NAD binding"/>
    <property type="evidence" value="ECO:0007669"/>
    <property type="project" value="InterPro"/>
</dbReference>
<dbReference type="SUPFAM" id="SSF51735">
    <property type="entry name" value="NAD(P)-binding Rossmann-fold domains"/>
    <property type="match status" value="1"/>
</dbReference>
<evidence type="ECO:0000256" key="4">
    <source>
        <dbReference type="PIRSR" id="PIRSR000103-1"/>
    </source>
</evidence>
<dbReference type="Pfam" id="PF03446">
    <property type="entry name" value="NAD_binding_2"/>
    <property type="match status" value="1"/>
</dbReference>